<evidence type="ECO:0000313" key="2">
    <source>
        <dbReference type="EMBL" id="CAL1354779.1"/>
    </source>
</evidence>
<reference evidence="2 3" key="1">
    <citation type="submission" date="2024-04" db="EMBL/GenBank/DDBJ databases">
        <authorList>
            <person name="Fracassetti M."/>
        </authorList>
    </citation>
    <scope>NUCLEOTIDE SEQUENCE [LARGE SCALE GENOMIC DNA]</scope>
</reference>
<proteinExistence type="predicted"/>
<dbReference type="EMBL" id="OZ034813">
    <property type="protein sequence ID" value="CAL1354779.1"/>
    <property type="molecule type" value="Genomic_DNA"/>
</dbReference>
<organism evidence="2 3">
    <name type="scientific">Linum trigynum</name>
    <dbReference type="NCBI Taxonomy" id="586398"/>
    <lineage>
        <taxon>Eukaryota</taxon>
        <taxon>Viridiplantae</taxon>
        <taxon>Streptophyta</taxon>
        <taxon>Embryophyta</taxon>
        <taxon>Tracheophyta</taxon>
        <taxon>Spermatophyta</taxon>
        <taxon>Magnoliopsida</taxon>
        <taxon>eudicotyledons</taxon>
        <taxon>Gunneridae</taxon>
        <taxon>Pentapetalae</taxon>
        <taxon>rosids</taxon>
        <taxon>fabids</taxon>
        <taxon>Malpighiales</taxon>
        <taxon>Linaceae</taxon>
        <taxon>Linum</taxon>
    </lineage>
</organism>
<protein>
    <submittedName>
        <fullName evidence="2">Uncharacterized protein</fullName>
    </submittedName>
</protein>
<dbReference type="AlphaFoldDB" id="A0AAV2CFL6"/>
<feature type="region of interest" description="Disordered" evidence="1">
    <location>
        <begin position="1"/>
        <end position="29"/>
    </location>
</feature>
<evidence type="ECO:0000313" key="3">
    <source>
        <dbReference type="Proteomes" id="UP001497516"/>
    </source>
</evidence>
<sequence length="113" mass="12732">MKAAPSRELQTTTNEEKEADVFLSPMNSRTPALSKTTLCRAAPFGQTDQSESSYERPFVGLTMGRLDPWGQPILITYGNGLRGVGFLMEKVDMSFLCGQTRSKEVDEFVYEWR</sequence>
<gene>
    <name evidence="2" type="ORF">LTRI10_LOCUS2569</name>
</gene>
<name>A0AAV2CFL6_9ROSI</name>
<evidence type="ECO:0000256" key="1">
    <source>
        <dbReference type="SAM" id="MobiDB-lite"/>
    </source>
</evidence>
<accession>A0AAV2CFL6</accession>
<dbReference type="Proteomes" id="UP001497516">
    <property type="component" value="Chromosome 1"/>
</dbReference>
<keyword evidence="3" id="KW-1185">Reference proteome</keyword>